<dbReference type="RefSeq" id="WP_190932402.1">
    <property type="nucleotide sequence ID" value="NZ_JACXJA010000070.1"/>
</dbReference>
<organism evidence="2 3">
    <name type="scientific">Paenibacillus oceani</name>
    <dbReference type="NCBI Taxonomy" id="2772510"/>
    <lineage>
        <taxon>Bacteria</taxon>
        <taxon>Bacillati</taxon>
        <taxon>Bacillota</taxon>
        <taxon>Bacilli</taxon>
        <taxon>Bacillales</taxon>
        <taxon>Paenibacillaceae</taxon>
        <taxon>Paenibacillus</taxon>
    </lineage>
</organism>
<sequence>MFYEYYKSKPGRYQHNSQKYDRSRDSYHADPNLGSYRISRELRERAPTSYATGKKCVTELFAYLNRHLEPGEEAELFACWADNSGRFPEPRNPELDLVLELNTFELGEEFEWKQQQDIRVKISI</sequence>
<dbReference type="EMBL" id="JACXJA010000070">
    <property type="protein sequence ID" value="MBD2866788.1"/>
    <property type="molecule type" value="Genomic_DNA"/>
</dbReference>
<feature type="region of interest" description="Disordered" evidence="1">
    <location>
        <begin position="1"/>
        <end position="32"/>
    </location>
</feature>
<gene>
    <name evidence="2" type="ORF">IDH45_32950</name>
</gene>
<evidence type="ECO:0000313" key="2">
    <source>
        <dbReference type="EMBL" id="MBD2866788.1"/>
    </source>
</evidence>
<reference evidence="2" key="1">
    <citation type="submission" date="2020-09" db="EMBL/GenBank/DDBJ databases">
        <title>A novel bacterium of genus Paenibacillus, isolated from South China Sea.</title>
        <authorList>
            <person name="Huang H."/>
            <person name="Mo K."/>
            <person name="Hu Y."/>
        </authorList>
    </citation>
    <scope>NUCLEOTIDE SEQUENCE</scope>
    <source>
        <strain evidence="2">IB182363</strain>
    </source>
</reference>
<name>A0A927CEV9_9BACL</name>
<dbReference type="Proteomes" id="UP000639396">
    <property type="component" value="Unassembled WGS sequence"/>
</dbReference>
<keyword evidence="3" id="KW-1185">Reference proteome</keyword>
<protein>
    <submittedName>
        <fullName evidence="2">Uncharacterized protein</fullName>
    </submittedName>
</protein>
<feature type="compositionally biased region" description="Basic and acidic residues" evidence="1">
    <location>
        <begin position="18"/>
        <end position="28"/>
    </location>
</feature>
<dbReference type="AlphaFoldDB" id="A0A927CEV9"/>
<accession>A0A927CEV9</accession>
<evidence type="ECO:0000256" key="1">
    <source>
        <dbReference type="SAM" id="MobiDB-lite"/>
    </source>
</evidence>
<proteinExistence type="predicted"/>
<comment type="caution">
    <text evidence="2">The sequence shown here is derived from an EMBL/GenBank/DDBJ whole genome shotgun (WGS) entry which is preliminary data.</text>
</comment>
<evidence type="ECO:0000313" key="3">
    <source>
        <dbReference type="Proteomes" id="UP000639396"/>
    </source>
</evidence>